<proteinExistence type="inferred from homology"/>
<evidence type="ECO:0000256" key="4">
    <source>
        <dbReference type="ARBA" id="ARBA00022722"/>
    </source>
</evidence>
<gene>
    <name evidence="14" type="ORF">PXC00_06160</name>
</gene>
<evidence type="ECO:0000256" key="7">
    <source>
        <dbReference type="ARBA" id="ARBA00022763"/>
    </source>
</evidence>
<keyword evidence="9" id="KW-0460">Magnesium</keyword>
<comment type="cofactor">
    <cofactor evidence="1">
        <name>Mg(2+)</name>
        <dbReference type="ChEBI" id="CHEBI:18420"/>
    </cofactor>
</comment>
<dbReference type="InterPro" id="IPR004612">
    <property type="entry name" value="Resolv_RecU"/>
</dbReference>
<evidence type="ECO:0000256" key="13">
    <source>
        <dbReference type="ARBA" id="ARBA00029523"/>
    </source>
</evidence>
<reference evidence="15" key="2">
    <citation type="submission" date="2024-06" db="EMBL/GenBank/DDBJ databases">
        <title>Caproicibacterium argilliputei sp. nov, a novel caproic acid producing anaerobic bacterium isolated from pit mud.</title>
        <authorList>
            <person name="Zeng C."/>
        </authorList>
    </citation>
    <scope>NUCLEOTIDE SEQUENCE [LARGE SCALE GENOMIC DNA]</scope>
    <source>
        <strain evidence="15">ZCY20-5</strain>
    </source>
</reference>
<evidence type="ECO:0000313" key="15">
    <source>
        <dbReference type="Proteomes" id="UP001300604"/>
    </source>
</evidence>
<keyword evidence="15" id="KW-1185">Reference proteome</keyword>
<dbReference type="SUPFAM" id="SSF52980">
    <property type="entry name" value="Restriction endonuclease-like"/>
    <property type="match status" value="1"/>
</dbReference>
<dbReference type="Pfam" id="PF03838">
    <property type="entry name" value="RecU"/>
    <property type="match status" value="1"/>
</dbReference>
<dbReference type="GO" id="GO:0006281">
    <property type="term" value="P:DNA repair"/>
    <property type="evidence" value="ECO:0007669"/>
    <property type="project" value="UniProtKB-KW"/>
</dbReference>
<dbReference type="GO" id="GO:0006310">
    <property type="term" value="P:DNA recombination"/>
    <property type="evidence" value="ECO:0007669"/>
    <property type="project" value="UniProtKB-KW"/>
</dbReference>
<keyword evidence="4" id="KW-0540">Nuclease</keyword>
<evidence type="ECO:0000256" key="3">
    <source>
        <dbReference type="ARBA" id="ARBA00022490"/>
    </source>
</evidence>
<dbReference type="InterPro" id="IPR011856">
    <property type="entry name" value="tRNA_endonuc-like_dom_sf"/>
</dbReference>
<dbReference type="GO" id="GO:0046872">
    <property type="term" value="F:metal ion binding"/>
    <property type="evidence" value="ECO:0007669"/>
    <property type="project" value="UniProtKB-KW"/>
</dbReference>
<evidence type="ECO:0000313" key="14">
    <source>
        <dbReference type="EMBL" id="WOC33446.1"/>
    </source>
</evidence>
<organism evidence="14 15">
    <name type="scientific">Caproicibacterium argilliputei</name>
    <dbReference type="NCBI Taxonomy" id="3030016"/>
    <lineage>
        <taxon>Bacteria</taxon>
        <taxon>Bacillati</taxon>
        <taxon>Bacillota</taxon>
        <taxon>Clostridia</taxon>
        <taxon>Eubacteriales</taxon>
        <taxon>Oscillospiraceae</taxon>
        <taxon>Caproicibacterium</taxon>
    </lineage>
</organism>
<evidence type="ECO:0000256" key="8">
    <source>
        <dbReference type="ARBA" id="ARBA00022801"/>
    </source>
</evidence>
<keyword evidence="3" id="KW-0963">Cytoplasm</keyword>
<dbReference type="GO" id="GO:0003676">
    <property type="term" value="F:nucleic acid binding"/>
    <property type="evidence" value="ECO:0007669"/>
    <property type="project" value="InterPro"/>
</dbReference>
<evidence type="ECO:0000256" key="12">
    <source>
        <dbReference type="ARBA" id="ARBA00023447"/>
    </source>
</evidence>
<keyword evidence="6" id="KW-0255">Endonuclease</keyword>
<dbReference type="RefSeq" id="WP_275845845.1">
    <property type="nucleotide sequence ID" value="NZ_CP135996.1"/>
</dbReference>
<dbReference type="GO" id="GO:0005737">
    <property type="term" value="C:cytoplasm"/>
    <property type="evidence" value="ECO:0007669"/>
    <property type="project" value="UniProtKB-SubCell"/>
</dbReference>
<dbReference type="EMBL" id="CP135996">
    <property type="protein sequence ID" value="WOC33446.1"/>
    <property type="molecule type" value="Genomic_DNA"/>
</dbReference>
<keyword evidence="10" id="KW-0233">DNA recombination</keyword>
<dbReference type="AlphaFoldDB" id="A0AA97DAR3"/>
<sequence length="194" mass="22813">MGYKGWENFQPGQCKSATLQHRQQGYRSRELGQAFEDRINMVCDFYRTRGMAYIEKTPEPFKVTDRQYDKHGKFVGFTGHFEKQAQPDYKGTLRTGRAVCFEAKATEAGKIMQDAVTEWQDRALEQHQQFGAEVFVLVSLSLRSFYRVPWTTWKLMKHIYGHKFMTAEELEKYRITDRGTGMVHFLEESKNEQL</sequence>
<comment type="similarity">
    <text evidence="12">Belongs to the RecU family.</text>
</comment>
<evidence type="ECO:0000256" key="6">
    <source>
        <dbReference type="ARBA" id="ARBA00022759"/>
    </source>
</evidence>
<dbReference type="GO" id="GO:0004519">
    <property type="term" value="F:endonuclease activity"/>
    <property type="evidence" value="ECO:0007669"/>
    <property type="project" value="UniProtKB-KW"/>
</dbReference>
<evidence type="ECO:0000256" key="9">
    <source>
        <dbReference type="ARBA" id="ARBA00022842"/>
    </source>
</evidence>
<reference evidence="15" key="3">
    <citation type="submission" date="2024-06" db="EMBL/GenBank/DDBJ databases">
        <authorList>
            <person name="Zeng C."/>
        </authorList>
    </citation>
    <scope>NUCLEOTIDE SEQUENCE [LARGE SCALE GENOMIC DNA]</scope>
    <source>
        <strain evidence="15">ZCY20-5</strain>
    </source>
</reference>
<dbReference type="Gene3D" id="3.40.1350.10">
    <property type="match status" value="1"/>
</dbReference>
<dbReference type="Proteomes" id="UP001300604">
    <property type="component" value="Chromosome"/>
</dbReference>
<keyword evidence="5" id="KW-0479">Metal-binding</keyword>
<protein>
    <recommendedName>
        <fullName evidence="13">Holliday junction resolvase RecU</fullName>
    </recommendedName>
</protein>
<dbReference type="KEGG" id="carl:PXC00_06160"/>
<keyword evidence="7" id="KW-0227">DNA damage</keyword>
<keyword evidence="8" id="KW-0378">Hydrolase</keyword>
<evidence type="ECO:0000256" key="2">
    <source>
        <dbReference type="ARBA" id="ARBA00004496"/>
    </source>
</evidence>
<keyword evidence="11" id="KW-0234">DNA repair</keyword>
<comment type="subcellular location">
    <subcellularLocation>
        <location evidence="2">Cytoplasm</location>
    </subcellularLocation>
</comment>
<evidence type="ECO:0000256" key="11">
    <source>
        <dbReference type="ARBA" id="ARBA00023204"/>
    </source>
</evidence>
<evidence type="ECO:0000256" key="10">
    <source>
        <dbReference type="ARBA" id="ARBA00023172"/>
    </source>
</evidence>
<evidence type="ECO:0000256" key="5">
    <source>
        <dbReference type="ARBA" id="ARBA00022723"/>
    </source>
</evidence>
<evidence type="ECO:0000256" key="1">
    <source>
        <dbReference type="ARBA" id="ARBA00001946"/>
    </source>
</evidence>
<dbReference type="GO" id="GO:0016787">
    <property type="term" value="F:hydrolase activity"/>
    <property type="evidence" value="ECO:0007669"/>
    <property type="project" value="UniProtKB-KW"/>
</dbReference>
<reference evidence="14 15" key="1">
    <citation type="submission" date="2024-06" db="EMBL/GenBank/DDBJ databases">
        <title>Caproicibacterium argilliputei sp. nov, a novel caproic acid producing anaerobic bacterium isolated from pit mud.</title>
        <authorList>
            <person name="Xia S."/>
        </authorList>
    </citation>
    <scope>NUCLEOTIDE SEQUENCE [LARGE SCALE GENOMIC DNA]</scope>
    <source>
        <strain evidence="14 15">ZCY20-5</strain>
    </source>
</reference>
<dbReference type="InterPro" id="IPR011335">
    <property type="entry name" value="Restrct_endonuc-II-like"/>
</dbReference>
<accession>A0AA97DAR3</accession>
<name>A0AA97DAR3_9FIRM</name>